<feature type="non-terminal residue" evidence="9">
    <location>
        <position position="478"/>
    </location>
</feature>
<protein>
    <recommendedName>
        <fullName evidence="2">histidine kinase</fullName>
        <ecNumber evidence="2">2.7.13.3</ecNumber>
    </recommendedName>
</protein>
<dbReference type="InterPro" id="IPR011990">
    <property type="entry name" value="TPR-like_helical_dom_sf"/>
</dbReference>
<keyword evidence="6" id="KW-0902">Two-component regulatory system</keyword>
<dbReference type="InterPro" id="IPR036097">
    <property type="entry name" value="HisK_dim/P_sf"/>
</dbReference>
<dbReference type="PROSITE" id="PS50109">
    <property type="entry name" value="HIS_KIN"/>
    <property type="match status" value="1"/>
</dbReference>
<dbReference type="AlphaFoldDB" id="X0T1P9"/>
<reference evidence="9" key="1">
    <citation type="journal article" date="2014" name="Front. Microbiol.">
        <title>High frequency of phylogenetically diverse reductive dehalogenase-homologous genes in deep subseafloor sedimentary metagenomes.</title>
        <authorList>
            <person name="Kawai M."/>
            <person name="Futagami T."/>
            <person name="Toyoda A."/>
            <person name="Takaki Y."/>
            <person name="Nishi S."/>
            <person name="Hori S."/>
            <person name="Arai W."/>
            <person name="Tsubouchi T."/>
            <person name="Morono Y."/>
            <person name="Uchiyama I."/>
            <person name="Ito T."/>
            <person name="Fujiyama A."/>
            <person name="Inagaki F."/>
            <person name="Takami H."/>
        </authorList>
    </citation>
    <scope>NUCLEOTIDE SEQUENCE</scope>
    <source>
        <strain evidence="9">Expedition CK06-06</strain>
    </source>
</reference>
<dbReference type="Gene3D" id="1.10.287.130">
    <property type="match status" value="1"/>
</dbReference>
<dbReference type="PANTHER" id="PTHR43711:SF1">
    <property type="entry name" value="HISTIDINE KINASE 1"/>
    <property type="match status" value="1"/>
</dbReference>
<dbReference type="SUPFAM" id="SSF48452">
    <property type="entry name" value="TPR-like"/>
    <property type="match status" value="1"/>
</dbReference>
<dbReference type="EC" id="2.7.13.3" evidence="2"/>
<dbReference type="PANTHER" id="PTHR43711">
    <property type="entry name" value="TWO-COMPONENT HISTIDINE KINASE"/>
    <property type="match status" value="1"/>
</dbReference>
<dbReference type="InterPro" id="IPR005467">
    <property type="entry name" value="His_kinase_dom"/>
</dbReference>
<keyword evidence="4" id="KW-0808">Transferase</keyword>
<evidence type="ECO:0000256" key="7">
    <source>
        <dbReference type="SAM" id="Phobius"/>
    </source>
</evidence>
<feature type="non-terminal residue" evidence="9">
    <location>
        <position position="1"/>
    </location>
</feature>
<evidence type="ECO:0000256" key="2">
    <source>
        <dbReference type="ARBA" id="ARBA00012438"/>
    </source>
</evidence>
<dbReference type="Pfam" id="PF00512">
    <property type="entry name" value="HisKA"/>
    <property type="match status" value="1"/>
</dbReference>
<keyword evidence="7" id="KW-1133">Transmembrane helix</keyword>
<evidence type="ECO:0000256" key="4">
    <source>
        <dbReference type="ARBA" id="ARBA00022679"/>
    </source>
</evidence>
<dbReference type="GO" id="GO:0000155">
    <property type="term" value="F:phosphorelay sensor kinase activity"/>
    <property type="evidence" value="ECO:0007669"/>
    <property type="project" value="InterPro"/>
</dbReference>
<keyword evidence="5" id="KW-0418">Kinase</keyword>
<feature type="transmembrane region" description="Helical" evidence="7">
    <location>
        <begin position="368"/>
        <end position="390"/>
    </location>
</feature>
<keyword evidence="3" id="KW-0597">Phosphoprotein</keyword>
<keyword evidence="7" id="KW-0472">Membrane</keyword>
<gene>
    <name evidence="9" type="ORF">S01H1_06460</name>
</gene>
<evidence type="ECO:0000313" key="9">
    <source>
        <dbReference type="EMBL" id="GAF81291.1"/>
    </source>
</evidence>
<dbReference type="InterPro" id="IPR050736">
    <property type="entry name" value="Sensor_HK_Regulatory"/>
</dbReference>
<evidence type="ECO:0000259" key="8">
    <source>
        <dbReference type="PROSITE" id="PS50109"/>
    </source>
</evidence>
<dbReference type="SUPFAM" id="SSF47384">
    <property type="entry name" value="Homodimeric domain of signal transducing histidine kinase"/>
    <property type="match status" value="1"/>
</dbReference>
<dbReference type="SMART" id="SM00388">
    <property type="entry name" value="HisKA"/>
    <property type="match status" value="1"/>
</dbReference>
<feature type="domain" description="Histidine kinase" evidence="8">
    <location>
        <begin position="409"/>
        <end position="478"/>
    </location>
</feature>
<sequence>NFIQFINPQNADKTLSSYYVISKNVTGNLFLLDADYKLIFPETGSQDASVFRWEEDISNSQFVQFFKSAEFFEFSKKNYTRAAELYKKCTLSVSSKKHLTVALEGLGRCLLSSKRYNEAYKVFKELSNNYGQFQNKAGHPYGIIAVFQLYEIDRYRKKKAKNPKILLDLYEKIRNGAWLLNASAYDFFIAEIESILHDKFNKGKFPEIQKSYQDIRKQQSPYRQALVFTDFLKKEVIPKIKEKLSLSQIADEIMPGRFLITLKKDFFLISYAIFPNLQSEQTFYGGFCWNINSLKKWITPKILENTTKDSGINFQIVDEKGQNILTGKEELTSKSSLTLSYRHFPLPWKLLVSHPEIKALERTARREIFFYGVLLTVIVALMLLGAVLIARDISRESETTRLKTEFVHNVSHELKTPLTLIRLYGETLQRKENLTDEEKKESYEIITKESERLSHLINNVLDFSRIEMGKKEFDIKKG</sequence>
<evidence type="ECO:0000256" key="6">
    <source>
        <dbReference type="ARBA" id="ARBA00023012"/>
    </source>
</evidence>
<comment type="catalytic activity">
    <reaction evidence="1">
        <text>ATP + protein L-histidine = ADP + protein N-phospho-L-histidine.</text>
        <dbReference type="EC" id="2.7.13.3"/>
    </reaction>
</comment>
<evidence type="ECO:0000256" key="3">
    <source>
        <dbReference type="ARBA" id="ARBA00022553"/>
    </source>
</evidence>
<dbReference type="InterPro" id="IPR003661">
    <property type="entry name" value="HisK_dim/P_dom"/>
</dbReference>
<organism evidence="9">
    <name type="scientific">marine sediment metagenome</name>
    <dbReference type="NCBI Taxonomy" id="412755"/>
    <lineage>
        <taxon>unclassified sequences</taxon>
        <taxon>metagenomes</taxon>
        <taxon>ecological metagenomes</taxon>
    </lineage>
</organism>
<accession>X0T1P9</accession>
<dbReference type="FunFam" id="1.10.287.130:FF:000001">
    <property type="entry name" value="Two-component sensor histidine kinase"/>
    <property type="match status" value="1"/>
</dbReference>
<name>X0T1P9_9ZZZZ</name>
<evidence type="ECO:0000256" key="5">
    <source>
        <dbReference type="ARBA" id="ARBA00022777"/>
    </source>
</evidence>
<dbReference type="EMBL" id="BARS01003336">
    <property type="protein sequence ID" value="GAF81291.1"/>
    <property type="molecule type" value="Genomic_DNA"/>
</dbReference>
<keyword evidence="7" id="KW-0812">Transmembrane</keyword>
<dbReference type="CDD" id="cd00082">
    <property type="entry name" value="HisKA"/>
    <property type="match status" value="1"/>
</dbReference>
<proteinExistence type="predicted"/>
<comment type="caution">
    <text evidence="9">The sequence shown here is derived from an EMBL/GenBank/DDBJ whole genome shotgun (WGS) entry which is preliminary data.</text>
</comment>
<evidence type="ECO:0000256" key="1">
    <source>
        <dbReference type="ARBA" id="ARBA00000085"/>
    </source>
</evidence>